<gene>
    <name evidence="1" type="ORF">HPB52_007300</name>
</gene>
<evidence type="ECO:0000313" key="1">
    <source>
        <dbReference type="EMBL" id="KAH7968267.1"/>
    </source>
</evidence>
<comment type="caution">
    <text evidence="1">The sequence shown here is derived from an EMBL/GenBank/DDBJ whole genome shotgun (WGS) entry which is preliminary data.</text>
</comment>
<protein>
    <submittedName>
        <fullName evidence="1">Uncharacterized protein</fullName>
    </submittedName>
</protein>
<dbReference type="AlphaFoldDB" id="A0A9D4T2Y2"/>
<name>A0A9D4T2Y2_RHISA</name>
<reference evidence="1" key="1">
    <citation type="journal article" date="2020" name="Cell">
        <title>Large-Scale Comparative Analyses of Tick Genomes Elucidate Their Genetic Diversity and Vector Capacities.</title>
        <authorList>
            <consortium name="Tick Genome and Microbiome Consortium (TIGMIC)"/>
            <person name="Jia N."/>
            <person name="Wang J."/>
            <person name="Shi W."/>
            <person name="Du L."/>
            <person name="Sun Y."/>
            <person name="Zhan W."/>
            <person name="Jiang J.F."/>
            <person name="Wang Q."/>
            <person name="Zhang B."/>
            <person name="Ji P."/>
            <person name="Bell-Sakyi L."/>
            <person name="Cui X.M."/>
            <person name="Yuan T.T."/>
            <person name="Jiang B.G."/>
            <person name="Yang W.F."/>
            <person name="Lam T.T."/>
            <person name="Chang Q.C."/>
            <person name="Ding S.J."/>
            <person name="Wang X.J."/>
            <person name="Zhu J.G."/>
            <person name="Ruan X.D."/>
            <person name="Zhao L."/>
            <person name="Wei J.T."/>
            <person name="Ye R.Z."/>
            <person name="Que T.C."/>
            <person name="Du C.H."/>
            <person name="Zhou Y.H."/>
            <person name="Cheng J.X."/>
            <person name="Dai P.F."/>
            <person name="Guo W.B."/>
            <person name="Han X.H."/>
            <person name="Huang E.J."/>
            <person name="Li L.F."/>
            <person name="Wei W."/>
            <person name="Gao Y.C."/>
            <person name="Liu J.Z."/>
            <person name="Shao H.Z."/>
            <person name="Wang X."/>
            <person name="Wang C.C."/>
            <person name="Yang T.C."/>
            <person name="Huo Q.B."/>
            <person name="Li W."/>
            <person name="Chen H.Y."/>
            <person name="Chen S.E."/>
            <person name="Zhou L.G."/>
            <person name="Ni X.B."/>
            <person name="Tian J.H."/>
            <person name="Sheng Y."/>
            <person name="Liu T."/>
            <person name="Pan Y.S."/>
            <person name="Xia L.Y."/>
            <person name="Li J."/>
            <person name="Zhao F."/>
            <person name="Cao W.C."/>
        </authorList>
    </citation>
    <scope>NUCLEOTIDE SEQUENCE</scope>
    <source>
        <strain evidence="1">Rsan-2018</strain>
    </source>
</reference>
<dbReference type="VEuPathDB" id="VectorBase:RSAN_054277"/>
<reference evidence="1" key="2">
    <citation type="submission" date="2021-09" db="EMBL/GenBank/DDBJ databases">
        <authorList>
            <person name="Jia N."/>
            <person name="Wang J."/>
            <person name="Shi W."/>
            <person name="Du L."/>
            <person name="Sun Y."/>
            <person name="Zhan W."/>
            <person name="Jiang J."/>
            <person name="Wang Q."/>
            <person name="Zhang B."/>
            <person name="Ji P."/>
            <person name="Sakyi L.B."/>
            <person name="Cui X."/>
            <person name="Yuan T."/>
            <person name="Jiang B."/>
            <person name="Yang W."/>
            <person name="Lam T.T.-Y."/>
            <person name="Chang Q."/>
            <person name="Ding S."/>
            <person name="Wang X."/>
            <person name="Zhu J."/>
            <person name="Ruan X."/>
            <person name="Zhao L."/>
            <person name="Wei J."/>
            <person name="Que T."/>
            <person name="Du C."/>
            <person name="Cheng J."/>
            <person name="Dai P."/>
            <person name="Han X."/>
            <person name="Huang E."/>
            <person name="Gao Y."/>
            <person name="Liu J."/>
            <person name="Shao H."/>
            <person name="Ye R."/>
            <person name="Li L."/>
            <person name="Wei W."/>
            <person name="Wang X."/>
            <person name="Wang C."/>
            <person name="Huo Q."/>
            <person name="Li W."/>
            <person name="Guo W."/>
            <person name="Chen H."/>
            <person name="Chen S."/>
            <person name="Zhou L."/>
            <person name="Zhou L."/>
            <person name="Ni X."/>
            <person name="Tian J."/>
            <person name="Zhou Y."/>
            <person name="Sheng Y."/>
            <person name="Liu T."/>
            <person name="Pan Y."/>
            <person name="Xia L."/>
            <person name="Li J."/>
            <person name="Zhao F."/>
            <person name="Cao W."/>
        </authorList>
    </citation>
    <scope>NUCLEOTIDE SEQUENCE</scope>
    <source>
        <strain evidence="1">Rsan-2018</strain>
        <tissue evidence="1">Larvae</tissue>
    </source>
</reference>
<accession>A0A9D4T2Y2</accession>
<proteinExistence type="predicted"/>
<dbReference type="EMBL" id="JABSTV010001248">
    <property type="protein sequence ID" value="KAH7968267.1"/>
    <property type="molecule type" value="Genomic_DNA"/>
</dbReference>
<keyword evidence="2" id="KW-1185">Reference proteome</keyword>
<organism evidence="1 2">
    <name type="scientific">Rhipicephalus sanguineus</name>
    <name type="common">Brown dog tick</name>
    <name type="synonym">Ixodes sanguineus</name>
    <dbReference type="NCBI Taxonomy" id="34632"/>
    <lineage>
        <taxon>Eukaryota</taxon>
        <taxon>Metazoa</taxon>
        <taxon>Ecdysozoa</taxon>
        <taxon>Arthropoda</taxon>
        <taxon>Chelicerata</taxon>
        <taxon>Arachnida</taxon>
        <taxon>Acari</taxon>
        <taxon>Parasitiformes</taxon>
        <taxon>Ixodida</taxon>
        <taxon>Ixodoidea</taxon>
        <taxon>Ixodidae</taxon>
        <taxon>Rhipicephalinae</taxon>
        <taxon>Rhipicephalus</taxon>
        <taxon>Rhipicephalus</taxon>
    </lineage>
</organism>
<evidence type="ECO:0000313" key="2">
    <source>
        <dbReference type="Proteomes" id="UP000821837"/>
    </source>
</evidence>
<dbReference type="Proteomes" id="UP000821837">
    <property type="component" value="Unassembled WGS sequence"/>
</dbReference>
<sequence>MTGTHNLHLTPGEGQTPISLLFDEYAEELSFPQIYLDVPRQITGPRPTPFTKVSSEIRRTDHRGVGPEHVLYMATKVMRYNVSEKTMTFKTNADPSAFTRQQFETGGREFLDDVLNRNLAFVRGIHNTVQYWQDRRKELFAMIRQLGQALGGTEFRFDRMTKFHAPRQKDDGAQSDEVEWRMQALTDRRTCVSR</sequence>